<name>A0A232FIL0_9HYME</name>
<dbReference type="CDD" id="cd03505">
    <property type="entry name" value="Delta9-FADS-like"/>
    <property type="match status" value="3"/>
</dbReference>
<keyword evidence="4 12" id="KW-0812">Transmembrane</keyword>
<evidence type="ECO:0000256" key="13">
    <source>
        <dbReference type="SAM" id="MobiDB-lite"/>
    </source>
</evidence>
<feature type="transmembrane region" description="Helical" evidence="14">
    <location>
        <begin position="557"/>
        <end position="577"/>
    </location>
</feature>
<evidence type="ECO:0000313" key="16">
    <source>
        <dbReference type="EMBL" id="OXU30594.1"/>
    </source>
</evidence>
<feature type="transmembrane region" description="Helical" evidence="14">
    <location>
        <begin position="385"/>
        <end position="406"/>
    </location>
</feature>
<evidence type="ECO:0000256" key="3">
    <source>
        <dbReference type="ARBA" id="ARBA00022516"/>
    </source>
</evidence>
<comment type="cofactor">
    <cofactor evidence="12">
        <name>Fe(2+)</name>
        <dbReference type="ChEBI" id="CHEBI:29033"/>
    </cofactor>
</comment>
<evidence type="ECO:0000259" key="15">
    <source>
        <dbReference type="Pfam" id="PF00487"/>
    </source>
</evidence>
<evidence type="ECO:0000256" key="12">
    <source>
        <dbReference type="RuleBase" id="RU000581"/>
    </source>
</evidence>
<feature type="region of interest" description="Disordered" evidence="13">
    <location>
        <begin position="1"/>
        <end position="25"/>
    </location>
</feature>
<keyword evidence="9" id="KW-0443">Lipid metabolism</keyword>
<evidence type="ECO:0000256" key="7">
    <source>
        <dbReference type="ARBA" id="ARBA00023002"/>
    </source>
</evidence>
<comment type="similarity">
    <text evidence="2 12">Belongs to the fatty acid desaturase type 1 family.</text>
</comment>
<evidence type="ECO:0000256" key="6">
    <source>
        <dbReference type="ARBA" id="ARBA00022989"/>
    </source>
</evidence>
<comment type="subcellular location">
    <subcellularLocation>
        <location evidence="1">Membrane</location>
        <topology evidence="1">Multi-pass membrane protein</topology>
    </subcellularLocation>
</comment>
<keyword evidence="6 14" id="KW-1133">Transmembrane helix</keyword>
<dbReference type="InterPro" id="IPR015876">
    <property type="entry name" value="Acyl-CoA_DS"/>
</dbReference>
<feature type="domain" description="Fatty acid desaturase" evidence="15">
    <location>
        <begin position="746"/>
        <end position="951"/>
    </location>
</feature>
<keyword evidence="8" id="KW-0408">Iron</keyword>
<dbReference type="Proteomes" id="UP000215335">
    <property type="component" value="Unassembled WGS sequence"/>
</dbReference>
<comment type="caution">
    <text evidence="16">The sequence shown here is derived from an EMBL/GenBank/DDBJ whole genome shotgun (WGS) entry which is preliminary data.</text>
</comment>
<accession>A0A232FIL0</accession>
<keyword evidence="3 12" id="KW-0444">Lipid biosynthesis</keyword>
<dbReference type="GO" id="GO:0004768">
    <property type="term" value="F:stearoyl-CoA 9-desaturase activity"/>
    <property type="evidence" value="ECO:0007669"/>
    <property type="project" value="TreeGrafter"/>
</dbReference>
<reference evidence="16 17" key="1">
    <citation type="journal article" date="2017" name="Curr. Biol.">
        <title>The Evolution of Venom by Co-option of Single-Copy Genes.</title>
        <authorList>
            <person name="Martinson E.O."/>
            <person name="Mrinalini"/>
            <person name="Kelkar Y.D."/>
            <person name="Chang C.H."/>
            <person name="Werren J.H."/>
        </authorList>
    </citation>
    <scope>NUCLEOTIDE SEQUENCE [LARGE SCALE GENOMIC DNA]</scope>
    <source>
        <strain evidence="16 17">Alberta</strain>
        <tissue evidence="16">Whole body</tissue>
    </source>
</reference>
<dbReference type="STRING" id="543379.A0A232FIL0"/>
<evidence type="ECO:0000256" key="11">
    <source>
        <dbReference type="ARBA" id="ARBA00023160"/>
    </source>
</evidence>
<comment type="domain">
    <text evidence="12">The histidine box domains are involved in binding the catalytic metal ions.</text>
</comment>
<evidence type="ECO:0000256" key="14">
    <source>
        <dbReference type="SAM" id="Phobius"/>
    </source>
</evidence>
<keyword evidence="10 14" id="KW-0472">Membrane</keyword>
<gene>
    <name evidence="16" type="ORF">TSAR_016611</name>
</gene>
<feature type="domain" description="Fatty acid desaturase" evidence="15">
    <location>
        <begin position="82"/>
        <end position="286"/>
    </location>
</feature>
<sequence length="1013" mass="118025">MVPNGSTYMEGQTKMANDDDRVEPGNEVYDEDTVKKYKMTTDPNYKHQLLPKFAIALAVLHVGALYGLYLTVTFRLKLLTFIWGCIIGLASAEGIVIGSHRGFSHNSFKLTTFGQVLVIILQTISGQYHIHWWVRDHRLHHKFVDTDADPYNARRGFFFSHVGWMMMKKHPLVLEKGATIDMSDIESNKLIMFQKKYFIPMFFLFNIILPVAVPVYFWNENIWTSFFTVFVYRYVHTLNATWCINSIAHMYGTKPFDMRITANQSHFAHIVTFGDGWHNYHHIFPWDHAMDEFGFSTGFSTRVIRFLARMGVAYDLRKPSPELIYKHSQRHEVLEDLFKSYESCKSTLIEDETPKLIKEVNSEAEETDLRKLGTDMNYKFKKQHWSVYLFFIIWHVGALFGLYYCFNGAKLATVVWAAVLAVLNNQATVLAAHRAYSHRSFKPTKALKLALIFLQTMAGQNSIFWWARDHRVHHKYTDTDADPYNASRGFFFAHAGWFLIKKHPAVMEKSKGIDISDLLDDEWIMSQHKYFPELFFLVGFLFPILVPYYLWDENLWISFNVAFCLRYMIVLHTISTINSFGHTYGNKPFDKRIRPVMSNIVHWATGGDGWHNFHHCFPWDYGLSEFGYGKGLSTWSIEFFAKHGYAYDLKKASDHVVIAHSARHVSRAQIAKAQSCAHKYKSIMDKELKKRCDHYDENGIKAYKLTTDFNYRHRYKWRFVFLYTLLQIMGLYGGYCFLFKITWKTFIWAWITGFLSGQGVVLGSHRGYSHKSFKATKALQLLLVFFHTMSGQNHVYWWARDHRLHHKFTDTDADPYNASRGFFFSHTTWLLVHKHPLVLEKGKLIDVTDLKEDKIVMFQKKYLSPLHILITFMIPTLVPVYGWGEDFWLSLFVNYFFRYAVILHLTSTVNSFAHAYGMKPVDKRIKPSQSWVADWATAGDGWHNYHHIFPQDCGMSEFGYSKGLSTRLLEFLAYCGLAYDLKKASPSVVIGHARRHGDGSLVEDDIRRTTPCS</sequence>
<protein>
    <recommendedName>
        <fullName evidence="15">Fatty acid desaturase domain-containing protein</fullName>
    </recommendedName>
</protein>
<feature type="transmembrane region" description="Helical" evidence="14">
    <location>
        <begin position="112"/>
        <end position="134"/>
    </location>
</feature>
<dbReference type="GO" id="GO:0005506">
    <property type="term" value="F:iron ion binding"/>
    <property type="evidence" value="ECO:0007669"/>
    <property type="project" value="TreeGrafter"/>
</dbReference>
<keyword evidence="11 12" id="KW-0275">Fatty acid biosynthesis</keyword>
<evidence type="ECO:0000256" key="4">
    <source>
        <dbReference type="ARBA" id="ARBA00022692"/>
    </source>
</evidence>
<dbReference type="EMBL" id="NNAY01000144">
    <property type="protein sequence ID" value="OXU30594.1"/>
    <property type="molecule type" value="Genomic_DNA"/>
</dbReference>
<feature type="transmembrane region" description="Helical" evidence="14">
    <location>
        <begin position="230"/>
        <end position="251"/>
    </location>
</feature>
<feature type="transmembrane region" description="Helical" evidence="14">
    <location>
        <begin position="53"/>
        <end position="71"/>
    </location>
</feature>
<feature type="transmembrane region" description="Helical" evidence="14">
    <location>
        <begin position="197"/>
        <end position="218"/>
    </location>
</feature>
<evidence type="ECO:0000256" key="10">
    <source>
        <dbReference type="ARBA" id="ARBA00023136"/>
    </source>
</evidence>
<organism evidence="16 17">
    <name type="scientific">Trichomalopsis sarcophagae</name>
    <dbReference type="NCBI Taxonomy" id="543379"/>
    <lineage>
        <taxon>Eukaryota</taxon>
        <taxon>Metazoa</taxon>
        <taxon>Ecdysozoa</taxon>
        <taxon>Arthropoda</taxon>
        <taxon>Hexapoda</taxon>
        <taxon>Insecta</taxon>
        <taxon>Pterygota</taxon>
        <taxon>Neoptera</taxon>
        <taxon>Endopterygota</taxon>
        <taxon>Hymenoptera</taxon>
        <taxon>Apocrita</taxon>
        <taxon>Proctotrupomorpha</taxon>
        <taxon>Chalcidoidea</taxon>
        <taxon>Pteromalidae</taxon>
        <taxon>Pteromalinae</taxon>
        <taxon>Trichomalopsis</taxon>
    </lineage>
</organism>
<dbReference type="PRINTS" id="PR00075">
    <property type="entry name" value="FACDDSATRASE"/>
</dbReference>
<evidence type="ECO:0000256" key="9">
    <source>
        <dbReference type="ARBA" id="ARBA00023098"/>
    </source>
</evidence>
<feature type="domain" description="Fatty acid desaturase" evidence="15">
    <location>
        <begin position="415"/>
        <end position="618"/>
    </location>
</feature>
<feature type="transmembrane region" description="Helical" evidence="14">
    <location>
        <begin position="534"/>
        <end position="551"/>
    </location>
</feature>
<dbReference type="PANTHER" id="PTHR11351">
    <property type="entry name" value="ACYL-COA DESATURASE"/>
    <property type="match status" value="1"/>
</dbReference>
<dbReference type="GO" id="GO:0006636">
    <property type="term" value="P:unsaturated fatty acid biosynthetic process"/>
    <property type="evidence" value="ECO:0007669"/>
    <property type="project" value="TreeGrafter"/>
</dbReference>
<feature type="transmembrane region" description="Helical" evidence="14">
    <location>
        <begin position="78"/>
        <end position="100"/>
    </location>
</feature>
<keyword evidence="17" id="KW-1185">Reference proteome</keyword>
<evidence type="ECO:0000313" key="17">
    <source>
        <dbReference type="Proteomes" id="UP000215335"/>
    </source>
</evidence>
<dbReference type="Pfam" id="PF00487">
    <property type="entry name" value="FA_desaturase"/>
    <property type="match status" value="3"/>
</dbReference>
<feature type="transmembrane region" description="Helical" evidence="14">
    <location>
        <begin position="412"/>
        <end position="432"/>
    </location>
</feature>
<feature type="transmembrane region" description="Helical" evidence="14">
    <location>
        <begin position="747"/>
        <end position="764"/>
    </location>
</feature>
<dbReference type="PANTHER" id="PTHR11351:SF31">
    <property type="entry name" value="DESATURASE 1, ISOFORM A-RELATED"/>
    <property type="match status" value="1"/>
</dbReference>
<dbReference type="AlphaFoldDB" id="A0A232FIL0"/>
<dbReference type="GO" id="GO:0005789">
    <property type="term" value="C:endoplasmic reticulum membrane"/>
    <property type="evidence" value="ECO:0007669"/>
    <property type="project" value="TreeGrafter"/>
</dbReference>
<dbReference type="InterPro" id="IPR005804">
    <property type="entry name" value="FA_desaturase_dom"/>
</dbReference>
<feature type="transmembrane region" description="Helical" evidence="14">
    <location>
        <begin position="896"/>
        <end position="916"/>
    </location>
</feature>
<evidence type="ECO:0000256" key="8">
    <source>
        <dbReference type="ARBA" id="ARBA00023004"/>
    </source>
</evidence>
<evidence type="ECO:0000256" key="1">
    <source>
        <dbReference type="ARBA" id="ARBA00004141"/>
    </source>
</evidence>
<feature type="compositionally biased region" description="Polar residues" evidence="13">
    <location>
        <begin position="1"/>
        <end position="10"/>
    </location>
</feature>
<feature type="transmembrane region" description="Helical" evidence="14">
    <location>
        <begin position="862"/>
        <end position="884"/>
    </location>
</feature>
<evidence type="ECO:0000256" key="2">
    <source>
        <dbReference type="ARBA" id="ARBA00009295"/>
    </source>
</evidence>
<proteinExistence type="inferred from homology"/>
<keyword evidence="7 12" id="KW-0560">Oxidoreductase</keyword>
<feature type="transmembrane region" description="Helical" evidence="14">
    <location>
        <begin position="720"/>
        <end position="741"/>
    </location>
</feature>
<evidence type="ECO:0000256" key="5">
    <source>
        <dbReference type="ARBA" id="ARBA00022832"/>
    </source>
</evidence>
<keyword evidence="5" id="KW-0276">Fatty acid metabolism</keyword>